<reference evidence="7 8" key="1">
    <citation type="journal article" date="2017" name="Gigascience">
        <title>Genome sequence of the small brown planthopper, Laodelphax striatellus.</title>
        <authorList>
            <person name="Zhu J."/>
            <person name="Jiang F."/>
            <person name="Wang X."/>
            <person name="Yang P."/>
            <person name="Bao Y."/>
            <person name="Zhao W."/>
            <person name="Wang W."/>
            <person name="Lu H."/>
            <person name="Wang Q."/>
            <person name="Cui N."/>
            <person name="Li J."/>
            <person name="Chen X."/>
            <person name="Luo L."/>
            <person name="Yu J."/>
            <person name="Kang L."/>
            <person name="Cui F."/>
        </authorList>
    </citation>
    <scope>NUCLEOTIDE SEQUENCE [LARGE SCALE GENOMIC DNA]</scope>
    <source>
        <strain evidence="7">Lst14</strain>
    </source>
</reference>
<dbReference type="STRING" id="195883.A0A482X5Z1"/>
<feature type="transmembrane region" description="Helical" evidence="5">
    <location>
        <begin position="52"/>
        <end position="71"/>
    </location>
</feature>
<dbReference type="OrthoDB" id="288203at2759"/>
<evidence type="ECO:0000256" key="3">
    <source>
        <dbReference type="ARBA" id="ARBA00022989"/>
    </source>
</evidence>
<dbReference type="SMR" id="A0A482X5Z1"/>
<evidence type="ECO:0000313" key="7">
    <source>
        <dbReference type="EMBL" id="RZF41184.1"/>
    </source>
</evidence>
<sequence>MECVKSRIPVLRWAPQYNLSWLISDLIAGVTVSLTAVPQGIAYAVVAGLDPAYGLYSGIMGAFVYMLLGTSKDVTVGPTAIMSLMTYKYASAYGVDYAVLLCFISGVVTFIFGLLHLGKFTLNETD</sequence>
<evidence type="ECO:0000256" key="1">
    <source>
        <dbReference type="ARBA" id="ARBA00004141"/>
    </source>
</evidence>
<dbReference type="InterPro" id="IPR011547">
    <property type="entry name" value="SLC26A/SulP_dom"/>
</dbReference>
<evidence type="ECO:0000313" key="8">
    <source>
        <dbReference type="Proteomes" id="UP000291343"/>
    </source>
</evidence>
<feature type="domain" description="SLC26A/SulP transporter" evidence="6">
    <location>
        <begin position="22"/>
        <end position="120"/>
    </location>
</feature>
<accession>A0A482X5Z1</accession>
<comment type="subcellular location">
    <subcellularLocation>
        <location evidence="1">Membrane</location>
        <topology evidence="1">Multi-pass membrane protein</topology>
    </subcellularLocation>
</comment>
<dbReference type="PANTHER" id="PTHR11814">
    <property type="entry name" value="SULFATE TRANSPORTER"/>
    <property type="match status" value="1"/>
</dbReference>
<gene>
    <name evidence="7" type="ORF">LSTR_LSTR016791</name>
</gene>
<dbReference type="InParanoid" id="A0A482X5Z1"/>
<keyword evidence="3 5" id="KW-1133">Transmembrane helix</keyword>
<keyword evidence="2 5" id="KW-0812">Transmembrane</keyword>
<keyword evidence="4 5" id="KW-0472">Membrane</keyword>
<dbReference type="GO" id="GO:0008271">
    <property type="term" value="F:secondary active sulfate transmembrane transporter activity"/>
    <property type="evidence" value="ECO:0007669"/>
    <property type="project" value="InterPro"/>
</dbReference>
<dbReference type="Pfam" id="PF00916">
    <property type="entry name" value="Sulfate_transp"/>
    <property type="match status" value="1"/>
</dbReference>
<dbReference type="GO" id="GO:0016020">
    <property type="term" value="C:membrane"/>
    <property type="evidence" value="ECO:0007669"/>
    <property type="project" value="UniProtKB-SubCell"/>
</dbReference>
<dbReference type="PROSITE" id="PS01130">
    <property type="entry name" value="SLC26A"/>
    <property type="match status" value="1"/>
</dbReference>
<comment type="caution">
    <text evidence="7">The sequence shown here is derived from an EMBL/GenBank/DDBJ whole genome shotgun (WGS) entry which is preliminary data.</text>
</comment>
<feature type="transmembrane region" description="Helical" evidence="5">
    <location>
        <begin position="21"/>
        <end position="46"/>
    </location>
</feature>
<evidence type="ECO:0000256" key="5">
    <source>
        <dbReference type="SAM" id="Phobius"/>
    </source>
</evidence>
<evidence type="ECO:0000256" key="2">
    <source>
        <dbReference type="ARBA" id="ARBA00022692"/>
    </source>
</evidence>
<name>A0A482X5Z1_LAOST</name>
<dbReference type="AlphaFoldDB" id="A0A482X5Z1"/>
<dbReference type="EMBL" id="QKKF02016967">
    <property type="protein sequence ID" value="RZF41184.1"/>
    <property type="molecule type" value="Genomic_DNA"/>
</dbReference>
<dbReference type="Proteomes" id="UP000291343">
    <property type="component" value="Unassembled WGS sequence"/>
</dbReference>
<protein>
    <recommendedName>
        <fullName evidence="6">SLC26A/SulP transporter domain-containing protein</fullName>
    </recommendedName>
</protein>
<evidence type="ECO:0000259" key="6">
    <source>
        <dbReference type="Pfam" id="PF00916"/>
    </source>
</evidence>
<dbReference type="InterPro" id="IPR018045">
    <property type="entry name" value="S04_transporter_CS"/>
</dbReference>
<organism evidence="7 8">
    <name type="scientific">Laodelphax striatellus</name>
    <name type="common">Small brown planthopper</name>
    <name type="synonym">Delphax striatella</name>
    <dbReference type="NCBI Taxonomy" id="195883"/>
    <lineage>
        <taxon>Eukaryota</taxon>
        <taxon>Metazoa</taxon>
        <taxon>Ecdysozoa</taxon>
        <taxon>Arthropoda</taxon>
        <taxon>Hexapoda</taxon>
        <taxon>Insecta</taxon>
        <taxon>Pterygota</taxon>
        <taxon>Neoptera</taxon>
        <taxon>Paraneoptera</taxon>
        <taxon>Hemiptera</taxon>
        <taxon>Auchenorrhyncha</taxon>
        <taxon>Fulgoroidea</taxon>
        <taxon>Delphacidae</taxon>
        <taxon>Criomorphinae</taxon>
        <taxon>Laodelphax</taxon>
    </lineage>
</organism>
<proteinExistence type="predicted"/>
<dbReference type="InterPro" id="IPR001902">
    <property type="entry name" value="SLC26A/SulP_fam"/>
</dbReference>
<keyword evidence="8" id="KW-1185">Reference proteome</keyword>
<evidence type="ECO:0000256" key="4">
    <source>
        <dbReference type="ARBA" id="ARBA00023136"/>
    </source>
</evidence>
<feature type="transmembrane region" description="Helical" evidence="5">
    <location>
        <begin position="92"/>
        <end position="117"/>
    </location>
</feature>